<proteinExistence type="inferred from homology"/>
<evidence type="ECO:0000256" key="8">
    <source>
        <dbReference type="ARBA" id="ARBA00025046"/>
    </source>
</evidence>
<comment type="function">
    <text evidence="8">Catalyzes the aldol cleavage of 4-hydroxy-4-methyl-2-oxoglutarate (HMG) into 2 molecules of pyruvate. Also contains a secondary oxaloacetate (OAA) decarboxylase activity due to the common pyruvate enolate transition state formed following C-C bond cleavage in the retro-aldol and decarboxylation reactions.</text>
</comment>
<dbReference type="AlphaFoldDB" id="A0A402C3J6"/>
<dbReference type="SUPFAM" id="SSF89562">
    <property type="entry name" value="RraA-like"/>
    <property type="match status" value="1"/>
</dbReference>
<feature type="binding site" evidence="13">
    <location>
        <position position="114"/>
    </location>
    <ligand>
        <name>substrate</name>
    </ligand>
</feature>
<protein>
    <recommendedName>
        <fullName evidence="7">Putative 4-hydroxy-4-methyl-2-oxoglutarate aldolase</fullName>
        <ecNumber evidence="6">4.1.1.112</ecNumber>
        <ecNumber evidence="5">4.1.3.17</ecNumber>
    </recommendedName>
    <alternativeName>
        <fullName evidence="11">Oxaloacetate decarboxylase</fullName>
    </alternativeName>
    <alternativeName>
        <fullName evidence="9">Regulator of ribonuclease activity homolog</fullName>
    </alternativeName>
    <alternativeName>
        <fullName evidence="10">RraA-like protein</fullName>
    </alternativeName>
</protein>
<keyword evidence="14" id="KW-0489">Methyltransferase</keyword>
<keyword evidence="15" id="KW-1185">Reference proteome</keyword>
<dbReference type="InterPro" id="IPR005493">
    <property type="entry name" value="RraA/RraA-like"/>
</dbReference>
<comment type="cofactor">
    <cofactor evidence="2">
        <name>a divalent metal cation</name>
        <dbReference type="ChEBI" id="CHEBI:60240"/>
    </cofactor>
</comment>
<comment type="catalytic activity">
    <reaction evidence="12">
        <text>oxaloacetate + H(+) = pyruvate + CO2</text>
        <dbReference type="Rhea" id="RHEA:15641"/>
        <dbReference type="ChEBI" id="CHEBI:15361"/>
        <dbReference type="ChEBI" id="CHEBI:15378"/>
        <dbReference type="ChEBI" id="CHEBI:16452"/>
        <dbReference type="ChEBI" id="CHEBI:16526"/>
        <dbReference type="EC" id="4.1.1.112"/>
    </reaction>
</comment>
<dbReference type="InterPro" id="IPR036704">
    <property type="entry name" value="RraA/RraA-like_sf"/>
</dbReference>
<evidence type="ECO:0000256" key="11">
    <source>
        <dbReference type="ARBA" id="ARBA00032305"/>
    </source>
</evidence>
<dbReference type="GO" id="GO:0046872">
    <property type="term" value="F:metal ion binding"/>
    <property type="evidence" value="ECO:0007669"/>
    <property type="project" value="UniProtKB-KW"/>
</dbReference>
<keyword evidence="13" id="KW-0479">Metal-binding</keyword>
<evidence type="ECO:0000256" key="10">
    <source>
        <dbReference type="ARBA" id="ARBA00030169"/>
    </source>
</evidence>
<evidence type="ECO:0000256" key="3">
    <source>
        <dbReference type="ARBA" id="ARBA00008621"/>
    </source>
</evidence>
<feature type="binding site" evidence="13">
    <location>
        <begin position="92"/>
        <end position="95"/>
    </location>
    <ligand>
        <name>substrate</name>
    </ligand>
</feature>
<dbReference type="Gene3D" id="3.50.30.40">
    <property type="entry name" value="Ribonuclease E inhibitor RraA/RraA-like"/>
    <property type="match status" value="1"/>
</dbReference>
<organism evidence="14 15">
    <name type="scientific">Rhodococcus wratislaviensis</name>
    <name type="common">Tsukamurella wratislaviensis</name>
    <dbReference type="NCBI Taxonomy" id="44752"/>
    <lineage>
        <taxon>Bacteria</taxon>
        <taxon>Bacillati</taxon>
        <taxon>Actinomycetota</taxon>
        <taxon>Actinomycetes</taxon>
        <taxon>Mycobacteriales</taxon>
        <taxon>Nocardiaceae</taxon>
        <taxon>Rhodococcus</taxon>
    </lineage>
</organism>
<evidence type="ECO:0000256" key="9">
    <source>
        <dbReference type="ARBA" id="ARBA00029596"/>
    </source>
</evidence>
<dbReference type="EC" id="4.1.1.112" evidence="6"/>
<dbReference type="EMBL" id="BHYM01000016">
    <property type="protein sequence ID" value="GCE38122.1"/>
    <property type="molecule type" value="Genomic_DNA"/>
</dbReference>
<comment type="caution">
    <text evidence="14">The sequence shown here is derived from an EMBL/GenBank/DDBJ whole genome shotgun (WGS) entry which is preliminary data.</text>
</comment>
<reference evidence="14 15" key="1">
    <citation type="submission" date="2018-11" db="EMBL/GenBank/DDBJ databases">
        <title>Microbial catabolism of amino acid.</title>
        <authorList>
            <person name="Hibi M."/>
            <person name="Ogawa J."/>
        </authorList>
    </citation>
    <scope>NUCLEOTIDE SEQUENCE [LARGE SCALE GENOMIC DNA]</scope>
    <source>
        <strain evidence="14 15">C31-06</strain>
    </source>
</reference>
<dbReference type="GO" id="GO:0047443">
    <property type="term" value="F:4-hydroxy-4-methyl-2-oxoglutarate aldolase activity"/>
    <property type="evidence" value="ECO:0007669"/>
    <property type="project" value="UniProtKB-EC"/>
</dbReference>
<evidence type="ECO:0000313" key="15">
    <source>
        <dbReference type="Proteomes" id="UP000287519"/>
    </source>
</evidence>
<evidence type="ECO:0000256" key="12">
    <source>
        <dbReference type="ARBA" id="ARBA00047973"/>
    </source>
</evidence>
<comment type="cofactor">
    <cofactor evidence="13">
        <name>Mg(2+)</name>
        <dbReference type="ChEBI" id="CHEBI:18420"/>
    </cofactor>
</comment>
<keyword evidence="14" id="KW-0808">Transferase</keyword>
<gene>
    <name evidence="14" type="ORF">Rhow_001144</name>
</gene>
<sequence>MDMSMHDKLVALDTCAVSDALDSLGLPGAALGLHAVAGERRLAGEAVTVDLIEADSTTTSPRHLCTAAVDASGPDKVIVVAHHGRTHVAGWGGVLSAGAVARGAEGVIVDGAVRDLDEARQFGLTLYAATAVPVTARKRIVERDWNITVEIAGVRVDPGDYVLADGSGVVFIPRDRLDEILSIAETIAAKEARMLARVRAGEPVATVMSANYETMLDREALR</sequence>
<keyword evidence="13" id="KW-0460">Magnesium</keyword>
<evidence type="ECO:0000313" key="14">
    <source>
        <dbReference type="EMBL" id="GCE38122.1"/>
    </source>
</evidence>
<comment type="catalytic activity">
    <reaction evidence="1">
        <text>4-hydroxy-4-methyl-2-oxoglutarate = 2 pyruvate</text>
        <dbReference type="Rhea" id="RHEA:22748"/>
        <dbReference type="ChEBI" id="CHEBI:15361"/>
        <dbReference type="ChEBI" id="CHEBI:58276"/>
        <dbReference type="EC" id="4.1.3.17"/>
    </reaction>
</comment>
<dbReference type="PANTHER" id="PTHR33254:SF4">
    <property type="entry name" value="4-HYDROXY-4-METHYL-2-OXOGLUTARATE ALDOLASE 3-RELATED"/>
    <property type="match status" value="1"/>
</dbReference>
<evidence type="ECO:0000256" key="5">
    <source>
        <dbReference type="ARBA" id="ARBA00012213"/>
    </source>
</evidence>
<dbReference type="CDD" id="cd16841">
    <property type="entry name" value="RraA_family"/>
    <property type="match status" value="1"/>
</dbReference>
<evidence type="ECO:0000256" key="4">
    <source>
        <dbReference type="ARBA" id="ARBA00011233"/>
    </source>
</evidence>
<evidence type="ECO:0000256" key="13">
    <source>
        <dbReference type="PIRSR" id="PIRSR605493-1"/>
    </source>
</evidence>
<dbReference type="GO" id="GO:0008168">
    <property type="term" value="F:methyltransferase activity"/>
    <property type="evidence" value="ECO:0007669"/>
    <property type="project" value="UniProtKB-KW"/>
</dbReference>
<evidence type="ECO:0000256" key="6">
    <source>
        <dbReference type="ARBA" id="ARBA00012947"/>
    </source>
</evidence>
<comment type="subunit">
    <text evidence="4">Homotrimer.</text>
</comment>
<evidence type="ECO:0000256" key="2">
    <source>
        <dbReference type="ARBA" id="ARBA00001968"/>
    </source>
</evidence>
<dbReference type="Proteomes" id="UP000287519">
    <property type="component" value="Unassembled WGS sequence"/>
</dbReference>
<name>A0A402C3J6_RHOWR</name>
<dbReference type="EC" id="4.1.3.17" evidence="5"/>
<evidence type="ECO:0000256" key="7">
    <source>
        <dbReference type="ARBA" id="ARBA00016549"/>
    </source>
</evidence>
<accession>A0A402C3J6</accession>
<evidence type="ECO:0000256" key="1">
    <source>
        <dbReference type="ARBA" id="ARBA00001342"/>
    </source>
</evidence>
<comment type="similarity">
    <text evidence="3">Belongs to the class II aldolase/RraA-like family.</text>
</comment>
<feature type="binding site" evidence="13">
    <location>
        <position position="115"/>
    </location>
    <ligand>
        <name>Mg(2+)</name>
        <dbReference type="ChEBI" id="CHEBI:18420"/>
    </ligand>
</feature>
<dbReference type="PANTHER" id="PTHR33254">
    <property type="entry name" value="4-HYDROXY-4-METHYL-2-OXOGLUTARATE ALDOLASE 3-RELATED"/>
    <property type="match status" value="1"/>
</dbReference>
<dbReference type="GO" id="GO:0008948">
    <property type="term" value="F:oxaloacetate decarboxylase activity"/>
    <property type="evidence" value="ECO:0007669"/>
    <property type="project" value="UniProtKB-EC"/>
</dbReference>
<dbReference type="GO" id="GO:0032259">
    <property type="term" value="P:methylation"/>
    <property type="evidence" value="ECO:0007669"/>
    <property type="project" value="UniProtKB-KW"/>
</dbReference>
<dbReference type="Pfam" id="PF03737">
    <property type="entry name" value="RraA-like"/>
    <property type="match status" value="1"/>
</dbReference>